<feature type="domain" description="23S rRNA (guanine(745)-N(1))-methyltransferase N-terminal" evidence="4">
    <location>
        <begin position="19"/>
        <end position="53"/>
    </location>
</feature>
<keyword evidence="5" id="KW-0808">Transferase</keyword>
<sequence length="295" mass="32779">MMNKKLKRASLMKRHETMFQCPICATNMAVTDLKSLICKNGHTFDIARGGYVNVTTHAPSVKYDKELFEARRMLAARGFFEPLSGALTDRLEQAGLPFCNFVSILDAGCGEGSHLARIVGKLQMRSGSPVLGVGLDLAKAGIVSATKQEREAIWCVADLAAAPFRNRSFDAILNILSPSNYAEFERLLSDDGIVLKVIPKSGYLKELRGFLYDGLDKQAYTSEDAAERFSSHFDLIDRTEIAYSKRLDQSLLAPLIKMTPLSWRAEKERIKAFLKKESAVTTVHLDILAGRKKTK</sequence>
<evidence type="ECO:0000256" key="1">
    <source>
        <dbReference type="PIRSR" id="PIRSR018249-1"/>
    </source>
</evidence>
<feature type="binding site" evidence="1">
    <location>
        <position position="38"/>
    </location>
    <ligand>
        <name>Zn(2+)</name>
        <dbReference type="ChEBI" id="CHEBI:29105"/>
    </ligand>
</feature>
<dbReference type="InterPro" id="IPR029063">
    <property type="entry name" value="SAM-dependent_MTases_sf"/>
</dbReference>
<dbReference type="RefSeq" id="WP_080736655.1">
    <property type="nucleotide sequence ID" value="NZ_JAQIHP010000023.1"/>
</dbReference>
<dbReference type="AlphaFoldDB" id="A0A7Z0WUK8"/>
<evidence type="ECO:0000313" key="6">
    <source>
        <dbReference type="Proteomes" id="UP000185604"/>
    </source>
</evidence>
<dbReference type="GO" id="GO:0008757">
    <property type="term" value="F:S-adenosylmethionine-dependent methyltransferase activity"/>
    <property type="evidence" value="ECO:0007669"/>
    <property type="project" value="InterPro"/>
</dbReference>
<reference evidence="5 6" key="1">
    <citation type="journal article" date="2016" name="Front. Microbiol.">
        <title>High-Level Heat Resistance of Spores of Bacillus amyloliquefaciens and Bacillus licheniformis Results from the Presence of a spoVA Operon in a Tn1546 Transposon.</title>
        <authorList>
            <person name="Berendsen E.M."/>
            <person name="Koning R.A."/>
            <person name="Boekhorst J."/>
            <person name="de Jong A."/>
            <person name="Kuipers O.P."/>
            <person name="Wells-Bennik M.H."/>
        </authorList>
    </citation>
    <scope>NUCLEOTIDE SEQUENCE [LARGE SCALE GENOMIC DNA]</scope>
    <source>
        <strain evidence="5 6">B4121</strain>
    </source>
</reference>
<name>A0A7Z0WUK8_9BACI</name>
<dbReference type="InterPro" id="IPR016718">
    <property type="entry name" value="rRNA_m1G-MeTrfase_A_prd"/>
</dbReference>
<feature type="binding site" evidence="2">
    <location>
        <position position="80"/>
    </location>
    <ligand>
        <name>S-adenosyl-L-methionine</name>
        <dbReference type="ChEBI" id="CHEBI:59789"/>
    </ligand>
</feature>
<proteinExistence type="predicted"/>
<keyword evidence="2" id="KW-0949">S-adenosyl-L-methionine</keyword>
<organism evidence="5 6">
    <name type="scientific">Bacillus paralicheniformis</name>
    <dbReference type="NCBI Taxonomy" id="1648923"/>
    <lineage>
        <taxon>Bacteria</taxon>
        <taxon>Bacillati</taxon>
        <taxon>Bacillota</taxon>
        <taxon>Bacilli</taxon>
        <taxon>Bacillales</taxon>
        <taxon>Bacillaceae</taxon>
        <taxon>Bacillus</taxon>
    </lineage>
</organism>
<evidence type="ECO:0000259" key="4">
    <source>
        <dbReference type="Pfam" id="PF21302"/>
    </source>
</evidence>
<feature type="domain" description="Methyltransferase type 11" evidence="3">
    <location>
        <begin position="105"/>
        <end position="188"/>
    </location>
</feature>
<keyword evidence="5" id="KW-0489">Methyltransferase</keyword>
<dbReference type="Pfam" id="PF08241">
    <property type="entry name" value="Methyltransf_11"/>
    <property type="match status" value="1"/>
</dbReference>
<keyword evidence="1" id="KW-0479">Metal-binding</keyword>
<evidence type="ECO:0000313" key="5">
    <source>
        <dbReference type="EMBL" id="OLF87625.1"/>
    </source>
</evidence>
<dbReference type="PIRSF" id="PIRSF018249">
    <property type="entry name" value="MyrA_prd"/>
    <property type="match status" value="1"/>
</dbReference>
<feature type="binding site" evidence="2">
    <location>
        <position position="203"/>
    </location>
    <ligand>
        <name>S-adenosyl-L-methionine</name>
        <dbReference type="ChEBI" id="CHEBI:59789"/>
    </ligand>
</feature>
<dbReference type="SUPFAM" id="SSF53335">
    <property type="entry name" value="S-adenosyl-L-methionine-dependent methyltransferases"/>
    <property type="match status" value="1"/>
</dbReference>
<accession>A0A7Z0WUK8</accession>
<feature type="binding site" evidence="2">
    <location>
        <begin position="111"/>
        <end position="112"/>
    </location>
    <ligand>
        <name>S-adenosyl-L-methionine</name>
        <dbReference type="ChEBI" id="CHEBI:59789"/>
    </ligand>
</feature>
<dbReference type="Pfam" id="PF21302">
    <property type="entry name" value="Zn_ribbon_RlmA"/>
    <property type="match status" value="1"/>
</dbReference>
<comment type="caution">
    <text evidence="5">The sequence shown here is derived from an EMBL/GenBank/DDBJ whole genome shotgun (WGS) entry which is preliminary data.</text>
</comment>
<protein>
    <submittedName>
        <fullName evidence="5">Ribosomal RNA large subunit methyltransferase A</fullName>
    </submittedName>
</protein>
<evidence type="ECO:0000259" key="3">
    <source>
        <dbReference type="Pfam" id="PF08241"/>
    </source>
</evidence>
<dbReference type="InterPro" id="IPR048647">
    <property type="entry name" value="RlmA_N"/>
</dbReference>
<dbReference type="EMBL" id="LKPO01000026">
    <property type="protein sequence ID" value="OLF87625.1"/>
    <property type="molecule type" value="Genomic_DNA"/>
</dbReference>
<keyword evidence="1" id="KW-0862">Zinc</keyword>
<dbReference type="InterPro" id="IPR013216">
    <property type="entry name" value="Methyltransf_11"/>
</dbReference>
<feature type="binding site" evidence="1">
    <location>
        <position position="21"/>
    </location>
    <ligand>
        <name>Zn(2+)</name>
        <dbReference type="ChEBI" id="CHEBI:29105"/>
    </ligand>
</feature>
<feature type="binding site" evidence="1">
    <location>
        <position position="24"/>
    </location>
    <ligand>
        <name>Zn(2+)</name>
        <dbReference type="ChEBI" id="CHEBI:29105"/>
    </ligand>
</feature>
<dbReference type="Proteomes" id="UP000185604">
    <property type="component" value="Unassembled WGS sequence"/>
</dbReference>
<evidence type="ECO:0000256" key="2">
    <source>
        <dbReference type="PIRSR" id="PIRSR018249-2"/>
    </source>
</evidence>
<gene>
    <name evidence="5" type="ORF">B4121_4077</name>
</gene>
<dbReference type="GO" id="GO:0032259">
    <property type="term" value="P:methylation"/>
    <property type="evidence" value="ECO:0007669"/>
    <property type="project" value="UniProtKB-KW"/>
</dbReference>
<dbReference type="GO" id="GO:0046872">
    <property type="term" value="F:metal ion binding"/>
    <property type="evidence" value="ECO:0007669"/>
    <property type="project" value="UniProtKB-KW"/>
</dbReference>
<dbReference type="Gene3D" id="3.40.50.150">
    <property type="entry name" value="Vaccinia Virus protein VP39"/>
    <property type="match status" value="1"/>
</dbReference>
<dbReference type="CDD" id="cd02440">
    <property type="entry name" value="AdoMet_MTases"/>
    <property type="match status" value="1"/>
</dbReference>
<feature type="binding site" evidence="1">
    <location>
        <position position="42"/>
    </location>
    <ligand>
        <name>Zn(2+)</name>
        <dbReference type="ChEBI" id="CHEBI:29105"/>
    </ligand>
</feature>